<dbReference type="PATRIC" id="fig|1069640.6.peg.1053"/>
<dbReference type="PANTHER" id="PTHR30595">
    <property type="entry name" value="GLPR-RELATED TRANSCRIPTIONAL REPRESSOR"/>
    <property type="match status" value="1"/>
</dbReference>
<evidence type="ECO:0000313" key="3">
    <source>
        <dbReference type="Proteomes" id="UP000033103"/>
    </source>
</evidence>
<dbReference type="Pfam" id="PF13749">
    <property type="entry name" value="HATPase_c_4"/>
    <property type="match status" value="1"/>
</dbReference>
<dbReference type="AlphaFoldDB" id="A0A0E3ZC30"/>
<dbReference type="RefSeq" id="WP_046329001.1">
    <property type="nucleotide sequence ID" value="NZ_CP011280.1"/>
</dbReference>
<dbReference type="PANTHER" id="PTHR30595:SF6">
    <property type="entry name" value="SCHLAFEN ALBA-2 DOMAIN-CONTAINING PROTEIN"/>
    <property type="match status" value="1"/>
</dbReference>
<dbReference type="Proteomes" id="UP000033103">
    <property type="component" value="Chromosome"/>
</dbReference>
<sequence length="473" mass="54831">MCEKINIKSISYYVNSKEGQYFERKSAKIRPIDILRHLVAFSNAEGGELVIGIEDDGEITGFKSDGSHNIEEYINISITELKETPILPMFDRVEVKNSKGQDDEILIINVPISNNRVIKCNDNNVYLRQFDKTVKLNSEQIIQLQYDRGQRYFEDEIVEDATLEDLDEGLIKKYKQKMEVENISTYDLLKARNLMKNGKLTNACILLFGNDPTRFLPQAKLKVVKYNGVKALFGKSINIIKEKTFYGSILDTIEKSKEFVGTLLRDFQYLDDDGMFKTVPEYPEFAWIEGIVNSLVHRNYSIRGDYIKVIIFEDRLEIMSPGLLPNIVTVENILNQRYSRNPKIARILTEFGYVKEMNEGVRRIYSEMYDMFLNKPKYSEIGYNVILTLENNIANRQSGVMKNNFSSLTEDEKRILQYMFNTGAHVNTKISTGIIDKSTSYCYKLLKKLEDKKILLWHGSSTRDKTQYYTLNL</sequence>
<dbReference type="STRING" id="187101.VC03_05320"/>
<name>A0A0E3ZC30_9FUSO</name>
<dbReference type="InterPro" id="IPR007421">
    <property type="entry name" value="Schlafen_AlbA_2_dom"/>
</dbReference>
<evidence type="ECO:0000259" key="1">
    <source>
        <dbReference type="Pfam" id="PF04326"/>
    </source>
</evidence>
<feature type="domain" description="Schlafen AlbA-2" evidence="1">
    <location>
        <begin position="18"/>
        <end position="136"/>
    </location>
</feature>
<dbReference type="InterPro" id="IPR038461">
    <property type="entry name" value="Schlafen_AlbA_2_dom_sf"/>
</dbReference>
<dbReference type="Gene3D" id="3.30.950.30">
    <property type="entry name" value="Schlafen, AAA domain"/>
    <property type="match status" value="1"/>
</dbReference>
<dbReference type="EMBL" id="CP011280">
    <property type="protein sequence ID" value="AKC95897.1"/>
    <property type="molecule type" value="Genomic_DNA"/>
</dbReference>
<dbReference type="KEGG" id="sns:VC03_05320"/>
<organism evidence="2 3">
    <name type="scientific">Sneathia vaginalis</name>
    <dbReference type="NCBI Taxonomy" id="187101"/>
    <lineage>
        <taxon>Bacteria</taxon>
        <taxon>Fusobacteriati</taxon>
        <taxon>Fusobacteriota</taxon>
        <taxon>Fusobacteriia</taxon>
        <taxon>Fusobacteriales</taxon>
        <taxon>Leptotrichiaceae</taxon>
        <taxon>Sneathia</taxon>
    </lineage>
</organism>
<reference evidence="2 3" key="1">
    <citation type="journal article" date="2012" name="BMC Genomics">
        <title>Genomic sequence analysis and characterization of Sneathia amnii sp. nov.</title>
        <authorList>
            <consortium name="Vaginal Microbiome Consortium (additional members)"/>
            <person name="Harwich M.D.Jr."/>
            <person name="Serrano M.G."/>
            <person name="Fettweis J.M."/>
            <person name="Alves J.M."/>
            <person name="Reimers M.A."/>
            <person name="Buck G.A."/>
            <person name="Jefferson K.K."/>
        </authorList>
    </citation>
    <scope>NUCLEOTIDE SEQUENCE [LARGE SCALE GENOMIC DNA]</scope>
    <source>
        <strain evidence="2 3">SN35</strain>
    </source>
</reference>
<keyword evidence="3" id="KW-1185">Reference proteome</keyword>
<proteinExistence type="predicted"/>
<dbReference type="HOGENOM" id="CLU_024970_3_1_0"/>
<dbReference type="Gene3D" id="3.30.565.60">
    <property type="match status" value="1"/>
</dbReference>
<dbReference type="Pfam" id="PF04326">
    <property type="entry name" value="SLFN_AlbA_2"/>
    <property type="match status" value="1"/>
</dbReference>
<evidence type="ECO:0000313" key="2">
    <source>
        <dbReference type="EMBL" id="AKC95897.1"/>
    </source>
</evidence>
<protein>
    <recommendedName>
        <fullName evidence="1">Schlafen AlbA-2 domain-containing protein</fullName>
    </recommendedName>
</protein>
<dbReference type="OrthoDB" id="9807907at2"/>
<gene>
    <name evidence="2" type="ORF">VC03_05320</name>
</gene>
<accession>A0A0E3ZC30</accession>
<dbReference type="InterPro" id="IPR038475">
    <property type="entry name" value="RecG_C_sf"/>
</dbReference>